<evidence type="ECO:0000313" key="2">
    <source>
        <dbReference type="Proteomes" id="UP001172630"/>
    </source>
</evidence>
<dbReference type="RefSeq" id="WP_285882621.1">
    <property type="nucleotide sequence ID" value="NZ_JARFYN010000045.1"/>
</dbReference>
<protein>
    <submittedName>
        <fullName evidence="1">Uncharacterized protein</fullName>
    </submittedName>
</protein>
<sequence>MFPPIDSSTGYLPPGVHQATWQEVQLYFSGNEQRRRLIAGLGAALKNLSTAGCRIVLLDGSFISQKELPSDYDGAWDTTGVNPDLLDPVLLDFKDQRAAMKFKYGGELFPASWQAAPGVTYREFFQSDRNGVPKGVVELNLRSLP</sequence>
<dbReference type="EMBL" id="JARFYN010000045">
    <property type="protein sequence ID" value="MDL2409177.1"/>
    <property type="molecule type" value="Genomic_DNA"/>
</dbReference>
<keyword evidence="2" id="KW-1185">Reference proteome</keyword>
<organism evidence="1 2">
    <name type="scientific">Rhizobium calliandrae</name>
    <dbReference type="NCBI Taxonomy" id="1312182"/>
    <lineage>
        <taxon>Bacteria</taxon>
        <taxon>Pseudomonadati</taxon>
        <taxon>Pseudomonadota</taxon>
        <taxon>Alphaproteobacteria</taxon>
        <taxon>Hyphomicrobiales</taxon>
        <taxon>Rhizobiaceae</taxon>
        <taxon>Rhizobium/Agrobacterium group</taxon>
        <taxon>Rhizobium</taxon>
    </lineage>
</organism>
<accession>A0ABT7KKT9</accession>
<dbReference type="Pfam" id="PF22014">
    <property type="entry name" value="DUF6932"/>
    <property type="match status" value="1"/>
</dbReference>
<evidence type="ECO:0000313" key="1">
    <source>
        <dbReference type="EMBL" id="MDL2409177.1"/>
    </source>
</evidence>
<proteinExistence type="predicted"/>
<comment type="caution">
    <text evidence="1">The sequence shown here is derived from an EMBL/GenBank/DDBJ whole genome shotgun (WGS) entry which is preliminary data.</text>
</comment>
<gene>
    <name evidence="1" type="ORF">PY650_26790</name>
</gene>
<dbReference type="Proteomes" id="UP001172630">
    <property type="component" value="Unassembled WGS sequence"/>
</dbReference>
<name>A0ABT7KKT9_9HYPH</name>
<reference evidence="1" key="1">
    <citation type="submission" date="2023-06" db="EMBL/GenBank/DDBJ databases">
        <title>Phylogenetic Diversity of Rhizobium strains.</title>
        <authorList>
            <person name="Moura F.T."/>
            <person name="Helene L.C.F."/>
            <person name="Hungria M."/>
        </authorList>
    </citation>
    <scope>NUCLEOTIDE SEQUENCE</scope>
    <source>
        <strain evidence="1">CCGE524</strain>
    </source>
</reference>
<dbReference type="InterPro" id="IPR053860">
    <property type="entry name" value="DUF6932"/>
</dbReference>